<dbReference type="Proteomes" id="UP000064967">
    <property type="component" value="Chromosome"/>
</dbReference>
<dbReference type="KEGG" id="llu:AKJ09_06831"/>
<keyword evidence="3" id="KW-1185">Reference proteome</keyword>
<feature type="region of interest" description="Disordered" evidence="1">
    <location>
        <begin position="11"/>
        <end position="78"/>
    </location>
</feature>
<dbReference type="EMBL" id="CP012333">
    <property type="protein sequence ID" value="AKV00168.1"/>
    <property type="molecule type" value="Genomic_DNA"/>
</dbReference>
<evidence type="ECO:0000256" key="1">
    <source>
        <dbReference type="SAM" id="MobiDB-lite"/>
    </source>
</evidence>
<protein>
    <submittedName>
        <fullName evidence="2">Uncharacterized protein</fullName>
    </submittedName>
</protein>
<accession>A0A0K1Q358</accession>
<gene>
    <name evidence="2" type="ORF">AKJ09_06831</name>
</gene>
<evidence type="ECO:0000313" key="2">
    <source>
        <dbReference type="EMBL" id="AKV00168.1"/>
    </source>
</evidence>
<organism evidence="2 3">
    <name type="scientific">Labilithrix luteola</name>
    <dbReference type="NCBI Taxonomy" id="1391654"/>
    <lineage>
        <taxon>Bacteria</taxon>
        <taxon>Pseudomonadati</taxon>
        <taxon>Myxococcota</taxon>
        <taxon>Polyangia</taxon>
        <taxon>Polyangiales</taxon>
        <taxon>Labilitrichaceae</taxon>
        <taxon>Labilithrix</taxon>
    </lineage>
</organism>
<reference evidence="2 3" key="1">
    <citation type="submission" date="2015-08" db="EMBL/GenBank/DDBJ databases">
        <authorList>
            <person name="Babu N.S."/>
            <person name="Beckwith C.J."/>
            <person name="Beseler K.G."/>
            <person name="Brison A."/>
            <person name="Carone J.V."/>
            <person name="Caskin T.P."/>
            <person name="Diamond M."/>
            <person name="Durham M.E."/>
            <person name="Foxe J.M."/>
            <person name="Go M."/>
            <person name="Henderson B.A."/>
            <person name="Jones I.B."/>
            <person name="McGettigan J.A."/>
            <person name="Micheletti S.J."/>
            <person name="Nasrallah M.E."/>
            <person name="Ortiz D."/>
            <person name="Piller C.R."/>
            <person name="Privatt S.R."/>
            <person name="Schneider S.L."/>
            <person name="Sharp S."/>
            <person name="Smith T.C."/>
            <person name="Stanton J.D."/>
            <person name="Ullery H.E."/>
            <person name="Wilson R.J."/>
            <person name="Serrano M.G."/>
            <person name="Buck G."/>
            <person name="Lee V."/>
            <person name="Wang Y."/>
            <person name="Carvalho R."/>
            <person name="Voegtly L."/>
            <person name="Shi R."/>
            <person name="Duckworth R."/>
            <person name="Johnson A."/>
            <person name="Loviza R."/>
            <person name="Walstead R."/>
            <person name="Shah Z."/>
            <person name="Kiflezghi M."/>
            <person name="Wade K."/>
            <person name="Ball S.L."/>
            <person name="Bradley K.W."/>
            <person name="Asai D.J."/>
            <person name="Bowman C.A."/>
            <person name="Russell D.A."/>
            <person name="Pope W.H."/>
            <person name="Jacobs-Sera D."/>
            <person name="Hendrix R.W."/>
            <person name="Hatfull G.F."/>
        </authorList>
    </citation>
    <scope>NUCLEOTIDE SEQUENCE [LARGE SCALE GENOMIC DNA]</scope>
    <source>
        <strain evidence="2 3">DSM 27648</strain>
    </source>
</reference>
<sequence length="349" mass="36098">MLVGLLGAACDDGAVEPDGATNPVVDGSDGGATDPVVDGSDGTTDAGVDASDAGATDGGDTGVVNAQPNLPDGSPRVAARSGQEVDFHLAPVDPEGDPFVVSFKGCANTLGTIRLCKDAACTQTITLDCSIAHGAGTTPVVLDVDPSLRGHFAAGAIGSVEDGDHYNTAYFVLDDHTSPLPPTEIAVVFDVCLDNTPPTLFIQGEDRPDYEFSPRVGDNFLLGLEVTDPDFSRSDLATLTIEGTLDNSHTPTSKFDVAHMQASITGCGDQTTVSATAFRMTCTMAPVLELARNVKVLSPTSLGAGEGLVKIHIHVDDNGYYGQDPSLASYSAVPFPLKDDLDVRATYVP</sequence>
<dbReference type="AlphaFoldDB" id="A0A0K1Q358"/>
<evidence type="ECO:0000313" key="3">
    <source>
        <dbReference type="Proteomes" id="UP000064967"/>
    </source>
</evidence>
<proteinExistence type="predicted"/>
<name>A0A0K1Q358_9BACT</name>
<feature type="compositionally biased region" description="Low complexity" evidence="1">
    <location>
        <begin position="41"/>
        <end position="55"/>
    </location>
</feature>